<evidence type="ECO:0000256" key="1">
    <source>
        <dbReference type="ARBA" id="ARBA00001784"/>
    </source>
</evidence>
<keyword evidence="7 9" id="KW-0005">Acetoin biosynthesis</keyword>
<dbReference type="RefSeq" id="WP_125714509.1">
    <property type="nucleotide sequence ID" value="NZ_JBHTOP010000022.1"/>
</dbReference>
<evidence type="ECO:0000256" key="3">
    <source>
        <dbReference type="ARBA" id="ARBA00007106"/>
    </source>
</evidence>
<dbReference type="PIRSF" id="PIRSF001332">
    <property type="entry name" value="Acetolac_decarb"/>
    <property type="match status" value="1"/>
</dbReference>
<organism evidence="10 11">
    <name type="scientific">Agrilactobacillus yilanensis</name>
    <dbReference type="NCBI Taxonomy" id="2485997"/>
    <lineage>
        <taxon>Bacteria</taxon>
        <taxon>Bacillati</taxon>
        <taxon>Bacillota</taxon>
        <taxon>Bacilli</taxon>
        <taxon>Lactobacillales</taxon>
        <taxon>Lactobacillaceae</taxon>
        <taxon>Agrilactobacillus</taxon>
    </lineage>
</organism>
<name>A0ABW4J8C2_9LACO</name>
<evidence type="ECO:0000256" key="4">
    <source>
        <dbReference type="ARBA" id="ARBA00013204"/>
    </source>
</evidence>
<accession>A0ABW4J8C2</accession>
<dbReference type="Gene3D" id="3.30.1330.80">
    <property type="entry name" value="Hypothetical protein, similar to alpha- acetolactate decarboxylase, domain 2"/>
    <property type="match status" value="2"/>
</dbReference>
<dbReference type="EMBL" id="JBHTOP010000022">
    <property type="protein sequence ID" value="MFD1671828.1"/>
    <property type="molecule type" value="Genomic_DNA"/>
</dbReference>
<dbReference type="GO" id="GO:0047605">
    <property type="term" value="F:acetolactate decarboxylase activity"/>
    <property type="evidence" value="ECO:0007669"/>
    <property type="project" value="UniProtKB-EC"/>
</dbReference>
<comment type="pathway">
    <text evidence="2 9">Polyol metabolism; (R,R)-butane-2,3-diol biosynthesis; (R,R)-butane-2,3-diol from pyruvate: step 2/3.</text>
</comment>
<dbReference type="NCBIfam" id="TIGR01252">
    <property type="entry name" value="acetolac_decarb"/>
    <property type="match status" value="1"/>
</dbReference>
<evidence type="ECO:0000256" key="2">
    <source>
        <dbReference type="ARBA" id="ARBA00005170"/>
    </source>
</evidence>
<comment type="similarity">
    <text evidence="3 9">Belongs to the alpha-acetolactate decarboxylase family.</text>
</comment>
<evidence type="ECO:0000256" key="6">
    <source>
        <dbReference type="ARBA" id="ARBA00022793"/>
    </source>
</evidence>
<dbReference type="SUPFAM" id="SSF117856">
    <property type="entry name" value="AF0104/ALDC/Ptd012-like"/>
    <property type="match status" value="1"/>
</dbReference>
<proteinExistence type="inferred from homology"/>
<gene>
    <name evidence="10" type="primary">budA</name>
    <name evidence="10" type="ORF">ACFQ5M_06970</name>
</gene>
<evidence type="ECO:0000313" key="10">
    <source>
        <dbReference type="EMBL" id="MFD1671828.1"/>
    </source>
</evidence>
<evidence type="ECO:0000313" key="11">
    <source>
        <dbReference type="Proteomes" id="UP001597267"/>
    </source>
</evidence>
<dbReference type="CDD" id="cd17299">
    <property type="entry name" value="acetolactate_decarboxylase"/>
    <property type="match status" value="1"/>
</dbReference>
<reference evidence="11" key="1">
    <citation type="journal article" date="2019" name="Int. J. Syst. Evol. Microbiol.">
        <title>The Global Catalogue of Microorganisms (GCM) 10K type strain sequencing project: providing services to taxonomists for standard genome sequencing and annotation.</title>
        <authorList>
            <consortium name="The Broad Institute Genomics Platform"/>
            <consortium name="The Broad Institute Genome Sequencing Center for Infectious Disease"/>
            <person name="Wu L."/>
            <person name="Ma J."/>
        </authorList>
    </citation>
    <scope>NUCLEOTIDE SEQUENCE [LARGE SCALE GENOMIC DNA]</scope>
    <source>
        <strain evidence="11">CCM 8896</strain>
    </source>
</reference>
<dbReference type="PANTHER" id="PTHR35524">
    <property type="entry name" value="ALPHA-ACETOLACTATE DECARBOXYLASE"/>
    <property type="match status" value="1"/>
</dbReference>
<dbReference type="Pfam" id="PF03306">
    <property type="entry name" value="AAL_decarboxy"/>
    <property type="match status" value="1"/>
</dbReference>
<protein>
    <recommendedName>
        <fullName evidence="5 9">Alpha-acetolactate decarboxylase</fullName>
        <ecNumber evidence="4 9">4.1.1.5</ecNumber>
    </recommendedName>
</protein>
<dbReference type="Proteomes" id="UP001597267">
    <property type="component" value="Unassembled WGS sequence"/>
</dbReference>
<comment type="caution">
    <text evidence="10">The sequence shown here is derived from an EMBL/GenBank/DDBJ whole genome shotgun (WGS) entry which is preliminary data.</text>
</comment>
<keyword evidence="8 9" id="KW-0456">Lyase</keyword>
<keyword evidence="11" id="KW-1185">Reference proteome</keyword>
<evidence type="ECO:0000256" key="8">
    <source>
        <dbReference type="ARBA" id="ARBA00023239"/>
    </source>
</evidence>
<evidence type="ECO:0000256" key="5">
    <source>
        <dbReference type="ARBA" id="ARBA00020164"/>
    </source>
</evidence>
<dbReference type="EC" id="4.1.1.5" evidence="4 9"/>
<evidence type="ECO:0000256" key="7">
    <source>
        <dbReference type="ARBA" id="ARBA00023061"/>
    </source>
</evidence>
<dbReference type="PANTHER" id="PTHR35524:SF1">
    <property type="entry name" value="ALPHA-ACETOLACTATE DECARBOXYLASE"/>
    <property type="match status" value="1"/>
</dbReference>
<keyword evidence="6 9" id="KW-0210">Decarboxylase</keyword>
<evidence type="ECO:0000256" key="9">
    <source>
        <dbReference type="PIRNR" id="PIRNR001332"/>
    </source>
</evidence>
<sequence>MDKEDTLYQHGTLALLVPGLFKGTLTVGELLKHGDYGIGSVEGLDGELTVVDGKGYLVKSDGKVTEVGPEETVPFANAHYDRETDKYQRTNITKNDLETEILKNHDYQNIFFAVKITGTFKSIKTRVVNGNGKPPYKTLAQTALDQSIFEAENMPGTLVGYYSPELFQGVASAGYHVHFISDDHTFGGHILDYELADGKVSLQRFESLDLHLPAHDSTYRKFEFDYDETDEIIKGAEGSGNN</sequence>
<comment type="catalytic activity">
    <reaction evidence="1 9">
        <text>(2S)-2-acetolactate + H(+) = (R)-acetoin + CO2</text>
        <dbReference type="Rhea" id="RHEA:21580"/>
        <dbReference type="ChEBI" id="CHEBI:15378"/>
        <dbReference type="ChEBI" id="CHEBI:15686"/>
        <dbReference type="ChEBI" id="CHEBI:16526"/>
        <dbReference type="ChEBI" id="CHEBI:58476"/>
        <dbReference type="EC" id="4.1.1.5"/>
    </reaction>
</comment>
<dbReference type="InterPro" id="IPR005128">
    <property type="entry name" value="Acetolactate_a_deCO2ase"/>
</dbReference>